<dbReference type="InterPro" id="IPR004446">
    <property type="entry name" value="Heptose_bisP_phosphatase"/>
</dbReference>
<dbReference type="SUPFAM" id="SSF56784">
    <property type="entry name" value="HAD-like"/>
    <property type="match status" value="1"/>
</dbReference>
<keyword evidence="3" id="KW-0963">Cytoplasm</keyword>
<dbReference type="InterPro" id="IPR036412">
    <property type="entry name" value="HAD-like_sf"/>
</dbReference>
<dbReference type="NCBIfam" id="TIGR01549">
    <property type="entry name" value="HAD-SF-IA-v1"/>
    <property type="match status" value="1"/>
</dbReference>
<evidence type="ECO:0000256" key="4">
    <source>
        <dbReference type="ARBA" id="ARBA00022723"/>
    </source>
</evidence>
<dbReference type="InterPro" id="IPR006439">
    <property type="entry name" value="HAD-SF_hydro_IA"/>
</dbReference>
<dbReference type="Gene3D" id="3.40.50.1000">
    <property type="entry name" value="HAD superfamily/HAD-like"/>
    <property type="match status" value="1"/>
</dbReference>
<dbReference type="Proteomes" id="UP000245020">
    <property type="component" value="Unassembled WGS sequence"/>
</dbReference>
<dbReference type="AlphaFoldDB" id="A0A2U2AHC2"/>
<dbReference type="OrthoDB" id="9781367at2"/>
<evidence type="ECO:0000313" key="8">
    <source>
        <dbReference type="EMBL" id="PWD82055.1"/>
    </source>
</evidence>
<comment type="similarity">
    <text evidence="2">Belongs to the GmhB family.</text>
</comment>
<evidence type="ECO:0000256" key="3">
    <source>
        <dbReference type="ARBA" id="ARBA00022490"/>
    </source>
</evidence>
<gene>
    <name evidence="8" type="ORF">DC083_02400</name>
</gene>
<evidence type="ECO:0000256" key="7">
    <source>
        <dbReference type="ARBA" id="ARBA00031828"/>
    </source>
</evidence>
<comment type="caution">
    <text evidence="8">The sequence shown here is derived from an EMBL/GenBank/DDBJ whole genome shotgun (WGS) entry which is preliminary data.</text>
</comment>
<dbReference type="NCBIfam" id="TIGR01656">
    <property type="entry name" value="Histidinol-ppas"/>
    <property type="match status" value="1"/>
</dbReference>
<dbReference type="GO" id="GO:0046872">
    <property type="term" value="F:metal ion binding"/>
    <property type="evidence" value="ECO:0007669"/>
    <property type="project" value="UniProtKB-KW"/>
</dbReference>
<dbReference type="InterPro" id="IPR006549">
    <property type="entry name" value="HAD-SF_hydro_IIIA"/>
</dbReference>
<organism evidence="8 9">
    <name type="scientific">Ignatzschineria ureiclastica</name>
    <dbReference type="NCBI Taxonomy" id="472582"/>
    <lineage>
        <taxon>Bacteria</taxon>
        <taxon>Pseudomonadati</taxon>
        <taxon>Pseudomonadota</taxon>
        <taxon>Gammaproteobacteria</taxon>
        <taxon>Cardiobacteriales</taxon>
        <taxon>Ignatzschineriaceae</taxon>
        <taxon>Ignatzschineria</taxon>
    </lineage>
</organism>
<name>A0A2U2AHC2_9GAMM</name>
<comment type="subcellular location">
    <subcellularLocation>
        <location evidence="1">Cytoplasm</location>
    </subcellularLocation>
</comment>
<dbReference type="NCBIfam" id="TIGR01662">
    <property type="entry name" value="HAD-SF-IIIA"/>
    <property type="match status" value="1"/>
</dbReference>
<sequence length="233" mass="25678">MSQINQTASQQPDRLLINDLLTTEDVSQETLPWPDLVILDRDGVINEDSKAYIKSSDEWHPIAGSLEAIATLNQAGVPVAIATNQRGIALGLYDHQALDEMHQKMAALLDEHQGKIVALEYCTADDPAHPDRKPNPGMLHKIMAQLAIMPPQVIYFVGDKQSDLEAGKRAGIRPVLVRTGNGAETERKLQQALVETPQCHNNDGLENDGNHENTIPCFASLAEFVTILQRLHQ</sequence>
<dbReference type="RefSeq" id="WP_109188655.1">
    <property type="nucleotide sequence ID" value="NZ_BMYA01000001.1"/>
</dbReference>
<keyword evidence="6" id="KW-0119">Carbohydrate metabolism</keyword>
<protein>
    <recommendedName>
        <fullName evidence="7">D,D-heptose 1,7-bisphosphate phosphatase</fullName>
    </recommendedName>
</protein>
<reference evidence="9" key="1">
    <citation type="submission" date="2018-05" db="EMBL/GenBank/DDBJ databases">
        <title>Ignatzschineria dubaiensis sp. nov., isolated from necrotic foot tissues of dromedaries (Camelus dromedarius) and associated maggots in Dubai, United Arab Emirates.</title>
        <authorList>
            <person name="Tsang C.C."/>
            <person name="Tang J.Y.M."/>
            <person name="Fong J.Y.H."/>
            <person name="Kinne J."/>
            <person name="Lee H.H."/>
            <person name="Joseph M."/>
            <person name="Jose S."/>
            <person name="Schuster R.K."/>
            <person name="Tang Y."/>
            <person name="Sivakumar S."/>
            <person name="Chen J.H.K."/>
            <person name="Teng J.L.L."/>
            <person name="Lau S.K.P."/>
            <person name="Wernery U."/>
            <person name="Woo P.C.Y."/>
        </authorList>
    </citation>
    <scope>NUCLEOTIDE SEQUENCE [LARGE SCALE GENOMIC DNA]</scope>
    <source>
        <strain evidence="9">KCTC 22644</strain>
    </source>
</reference>
<keyword evidence="9" id="KW-1185">Reference proteome</keyword>
<keyword evidence="4" id="KW-0479">Metal-binding</keyword>
<dbReference type="GO" id="GO:0016791">
    <property type="term" value="F:phosphatase activity"/>
    <property type="evidence" value="ECO:0007669"/>
    <property type="project" value="InterPro"/>
</dbReference>
<dbReference type="InterPro" id="IPR006543">
    <property type="entry name" value="Histidinol-phos"/>
</dbReference>
<evidence type="ECO:0000256" key="5">
    <source>
        <dbReference type="ARBA" id="ARBA00022801"/>
    </source>
</evidence>
<dbReference type="GO" id="GO:0005737">
    <property type="term" value="C:cytoplasm"/>
    <property type="evidence" value="ECO:0007669"/>
    <property type="project" value="UniProtKB-SubCell"/>
</dbReference>
<evidence type="ECO:0000256" key="2">
    <source>
        <dbReference type="ARBA" id="ARBA00005628"/>
    </source>
</evidence>
<evidence type="ECO:0000313" key="9">
    <source>
        <dbReference type="Proteomes" id="UP000245020"/>
    </source>
</evidence>
<proteinExistence type="inferred from homology"/>
<accession>A0A2U2AHC2</accession>
<evidence type="ECO:0000256" key="6">
    <source>
        <dbReference type="ARBA" id="ARBA00023277"/>
    </source>
</evidence>
<dbReference type="InterPro" id="IPR023214">
    <property type="entry name" value="HAD_sf"/>
</dbReference>
<dbReference type="Pfam" id="PF13242">
    <property type="entry name" value="Hydrolase_like"/>
    <property type="match status" value="1"/>
</dbReference>
<evidence type="ECO:0000256" key="1">
    <source>
        <dbReference type="ARBA" id="ARBA00004496"/>
    </source>
</evidence>
<dbReference type="PANTHER" id="PTHR42891:SF1">
    <property type="entry name" value="D-GLYCERO-BETA-D-MANNO-HEPTOSE-1,7-BISPHOSPHATE 7-PHOSPHATASE"/>
    <property type="match status" value="1"/>
</dbReference>
<dbReference type="EMBL" id="QEWQ01000001">
    <property type="protein sequence ID" value="PWD82055.1"/>
    <property type="molecule type" value="Genomic_DNA"/>
</dbReference>
<dbReference type="GO" id="GO:0005975">
    <property type="term" value="P:carbohydrate metabolic process"/>
    <property type="evidence" value="ECO:0007669"/>
    <property type="project" value="InterPro"/>
</dbReference>
<keyword evidence="5" id="KW-0378">Hydrolase</keyword>
<dbReference type="PANTHER" id="PTHR42891">
    <property type="entry name" value="D-GLYCERO-BETA-D-MANNO-HEPTOSE-1,7-BISPHOSPHATE 7-PHOSPHATASE"/>
    <property type="match status" value="1"/>
</dbReference>